<comment type="caution">
    <text evidence="1">The sequence shown here is derived from an EMBL/GenBank/DDBJ whole genome shotgun (WGS) entry which is preliminary data.</text>
</comment>
<dbReference type="EMBL" id="ATLC01000045">
    <property type="protein sequence ID" value="EPJ28094.1"/>
    <property type="molecule type" value="Genomic_DNA"/>
</dbReference>
<accession>A0ABN0MPB0</accession>
<name>A0ABN0MPB0_CHLPS</name>
<protein>
    <submittedName>
        <fullName evidence="1">Uncharacterized protein</fullName>
    </submittedName>
</protein>
<gene>
    <name evidence="1" type="ORF">CP99DC5_0493</name>
</gene>
<proteinExistence type="predicted"/>
<evidence type="ECO:0000313" key="1">
    <source>
        <dbReference type="EMBL" id="EPJ28094.1"/>
    </source>
</evidence>
<dbReference type="PROSITE" id="PS51257">
    <property type="entry name" value="PROKAR_LIPOPROTEIN"/>
    <property type="match status" value="1"/>
</dbReference>
<organism evidence="1 2">
    <name type="scientific">Chlamydia psittaci 99DC5</name>
    <dbReference type="NCBI Taxonomy" id="1112251"/>
    <lineage>
        <taxon>Bacteria</taxon>
        <taxon>Pseudomonadati</taxon>
        <taxon>Chlamydiota</taxon>
        <taxon>Chlamydiia</taxon>
        <taxon>Chlamydiales</taxon>
        <taxon>Chlamydiaceae</taxon>
        <taxon>Chlamydia/Chlamydophila group</taxon>
        <taxon>Chlamydia</taxon>
    </lineage>
</organism>
<dbReference type="Proteomes" id="UP000014627">
    <property type="component" value="Unassembled WGS sequence"/>
</dbReference>
<keyword evidence="2" id="KW-1185">Reference proteome</keyword>
<reference evidence="1 2" key="1">
    <citation type="submission" date="2013-04" db="EMBL/GenBank/DDBJ databases">
        <title>Genome sequence of Chlamydia psittaci 99DC5.</title>
        <authorList>
            <person name="Huot-Creasy H."/>
            <person name="McCracken C.L."/>
            <person name="Humphries M."/>
            <person name="Sachse K."/>
            <person name="Laroucau K."/>
            <person name="Bavoil P."/>
            <person name="Myers G.S."/>
        </authorList>
    </citation>
    <scope>NUCLEOTIDE SEQUENCE [LARGE SCALE GENOMIC DNA]</scope>
    <source>
        <strain evidence="1 2">99DC5</strain>
    </source>
</reference>
<sequence length="57" mass="6524">MCPYKGWVNNPTRKGSKANLKKTLIILGVLIACYLDRNLQASPRKLLTPLKIKNYHK</sequence>
<evidence type="ECO:0000313" key="2">
    <source>
        <dbReference type="Proteomes" id="UP000014627"/>
    </source>
</evidence>